<accession>A0ACC0BX96</accession>
<keyword evidence="2" id="KW-1185">Reference proteome</keyword>
<evidence type="ECO:0000313" key="1">
    <source>
        <dbReference type="EMBL" id="KAI5677303.1"/>
    </source>
</evidence>
<sequence length="130" mass="14152">MLEESHHSHSRSREDKPTYLGVGPDLDVERSSQGGRAYNSVGVKKNAKETAGGRPHESICSLAAIILLPKDFNLVSVAEDAEFGYSPCLLSFCSLNTPFFRLPVVSIYVAASGRPSLNCMPSVFILPFHL</sequence>
<organism evidence="1 2">
    <name type="scientific">Catharanthus roseus</name>
    <name type="common">Madagascar periwinkle</name>
    <name type="synonym">Vinca rosea</name>
    <dbReference type="NCBI Taxonomy" id="4058"/>
    <lineage>
        <taxon>Eukaryota</taxon>
        <taxon>Viridiplantae</taxon>
        <taxon>Streptophyta</taxon>
        <taxon>Embryophyta</taxon>
        <taxon>Tracheophyta</taxon>
        <taxon>Spermatophyta</taxon>
        <taxon>Magnoliopsida</taxon>
        <taxon>eudicotyledons</taxon>
        <taxon>Gunneridae</taxon>
        <taxon>Pentapetalae</taxon>
        <taxon>asterids</taxon>
        <taxon>lamiids</taxon>
        <taxon>Gentianales</taxon>
        <taxon>Apocynaceae</taxon>
        <taxon>Rauvolfioideae</taxon>
        <taxon>Vinceae</taxon>
        <taxon>Catharanthinae</taxon>
        <taxon>Catharanthus</taxon>
    </lineage>
</organism>
<gene>
    <name evidence="1" type="ORF">M9H77_08253</name>
</gene>
<comment type="caution">
    <text evidence="1">The sequence shown here is derived from an EMBL/GenBank/DDBJ whole genome shotgun (WGS) entry which is preliminary data.</text>
</comment>
<dbReference type="Proteomes" id="UP001060085">
    <property type="component" value="Linkage Group LG02"/>
</dbReference>
<dbReference type="EMBL" id="CM044702">
    <property type="protein sequence ID" value="KAI5677303.1"/>
    <property type="molecule type" value="Genomic_DNA"/>
</dbReference>
<reference evidence="2" key="1">
    <citation type="journal article" date="2023" name="Nat. Plants">
        <title>Single-cell RNA sequencing provides a high-resolution roadmap for understanding the multicellular compartmentation of specialized metabolism.</title>
        <authorList>
            <person name="Sun S."/>
            <person name="Shen X."/>
            <person name="Li Y."/>
            <person name="Li Y."/>
            <person name="Wang S."/>
            <person name="Li R."/>
            <person name="Zhang H."/>
            <person name="Shen G."/>
            <person name="Guo B."/>
            <person name="Wei J."/>
            <person name="Xu J."/>
            <person name="St-Pierre B."/>
            <person name="Chen S."/>
            <person name="Sun C."/>
        </authorList>
    </citation>
    <scope>NUCLEOTIDE SEQUENCE [LARGE SCALE GENOMIC DNA]</scope>
</reference>
<name>A0ACC0BX96_CATRO</name>
<proteinExistence type="predicted"/>
<evidence type="ECO:0000313" key="2">
    <source>
        <dbReference type="Proteomes" id="UP001060085"/>
    </source>
</evidence>
<protein>
    <submittedName>
        <fullName evidence="1">Uncharacterized protein</fullName>
    </submittedName>
</protein>